<dbReference type="AlphaFoldDB" id="A0A8K0GEH7"/>
<keyword evidence="1" id="KW-0732">Signal</keyword>
<evidence type="ECO:0000256" key="1">
    <source>
        <dbReference type="SAM" id="SignalP"/>
    </source>
</evidence>
<dbReference type="Proteomes" id="UP000801492">
    <property type="component" value="Unassembled WGS sequence"/>
</dbReference>
<feature type="chain" id="PRO_5035460170" evidence="1">
    <location>
        <begin position="23"/>
        <end position="105"/>
    </location>
</feature>
<protein>
    <submittedName>
        <fullName evidence="2">Uncharacterized protein</fullName>
    </submittedName>
</protein>
<gene>
    <name evidence="2" type="ORF">ILUMI_04493</name>
</gene>
<proteinExistence type="predicted"/>
<feature type="signal peptide" evidence="1">
    <location>
        <begin position="1"/>
        <end position="22"/>
    </location>
</feature>
<evidence type="ECO:0000313" key="2">
    <source>
        <dbReference type="EMBL" id="KAF2901680.1"/>
    </source>
</evidence>
<name>A0A8K0GEH7_IGNLU</name>
<comment type="caution">
    <text evidence="2">The sequence shown here is derived from an EMBL/GenBank/DDBJ whole genome shotgun (WGS) entry which is preliminary data.</text>
</comment>
<reference evidence="2" key="1">
    <citation type="submission" date="2019-08" db="EMBL/GenBank/DDBJ databases">
        <title>The genome of the North American firefly Photinus pyralis.</title>
        <authorList>
            <consortium name="Photinus pyralis genome working group"/>
            <person name="Fallon T.R."/>
            <person name="Sander Lower S.E."/>
            <person name="Weng J.-K."/>
        </authorList>
    </citation>
    <scope>NUCLEOTIDE SEQUENCE</scope>
    <source>
        <strain evidence="2">TRF0915ILg1</strain>
        <tissue evidence="2">Whole body</tissue>
    </source>
</reference>
<keyword evidence="3" id="KW-1185">Reference proteome</keyword>
<sequence>MDYRWCFIVVNYLSFIIAVSQAMRITTRTNLIPEETKRLKRGVDDIPQIHVDDYNQNYNNNLTWNDVRWAEFDISKHPLFNKSVDIQLDLSDLNLGDADMKKNCR</sequence>
<dbReference type="EMBL" id="VTPC01001511">
    <property type="protein sequence ID" value="KAF2901680.1"/>
    <property type="molecule type" value="Genomic_DNA"/>
</dbReference>
<accession>A0A8K0GEH7</accession>
<organism evidence="2 3">
    <name type="scientific">Ignelater luminosus</name>
    <name type="common">Cucubano</name>
    <name type="synonym">Pyrophorus luminosus</name>
    <dbReference type="NCBI Taxonomy" id="2038154"/>
    <lineage>
        <taxon>Eukaryota</taxon>
        <taxon>Metazoa</taxon>
        <taxon>Ecdysozoa</taxon>
        <taxon>Arthropoda</taxon>
        <taxon>Hexapoda</taxon>
        <taxon>Insecta</taxon>
        <taxon>Pterygota</taxon>
        <taxon>Neoptera</taxon>
        <taxon>Endopterygota</taxon>
        <taxon>Coleoptera</taxon>
        <taxon>Polyphaga</taxon>
        <taxon>Elateriformia</taxon>
        <taxon>Elateroidea</taxon>
        <taxon>Elateridae</taxon>
        <taxon>Agrypninae</taxon>
        <taxon>Pyrophorini</taxon>
        <taxon>Ignelater</taxon>
    </lineage>
</organism>
<evidence type="ECO:0000313" key="3">
    <source>
        <dbReference type="Proteomes" id="UP000801492"/>
    </source>
</evidence>